<reference evidence="3" key="2">
    <citation type="submission" date="2016-06" db="UniProtKB">
        <authorList>
            <consortium name="WormBaseParasite"/>
        </authorList>
    </citation>
    <scope>IDENTIFICATION</scope>
</reference>
<evidence type="ECO:0000313" key="2">
    <source>
        <dbReference type="Proteomes" id="UP000050741"/>
    </source>
</evidence>
<dbReference type="Proteomes" id="UP000050741">
    <property type="component" value="Unassembled WGS sequence"/>
</dbReference>
<protein>
    <submittedName>
        <fullName evidence="3">Uncharacterized protein</fullName>
    </submittedName>
</protein>
<accession>A0A183C5Z8</accession>
<sequence length="358" mass="39346">MSDNAHFTPQQLSKLINLHIKSHQCIAAKCKDERQQLLNTIEKLARHFYDVYKIHEKQKREMNRIVNLHNDFCAQFGLPSKVETTKQHEFNQIDKIAHMHSSMNINGQSRNLSSSNMSKQRKKASSSSSVMAIDHEHPKTANINMSNGNKIENAESLRGTNNEKRSSIIVNYGSIPATLSPPDGVASATNGQPSLLYEKRLKRPVSPVNGFGAPNKIRVVESQQIGAASFATPTSSRTIGLTQRPHLPLNVAPADSGRMLDTSRILSSEIVNSCHLLHGGVLRTNKKKTTCQQSVGPFNPKVQHPPPNAMNAVGGTVLITEGREIPIGLLSSLRPPTGKTNNDKQPTANIVIQLDDDD</sequence>
<feature type="region of interest" description="Disordered" evidence="1">
    <location>
        <begin position="105"/>
        <end position="148"/>
    </location>
</feature>
<dbReference type="WBParaSite" id="GPLIN_000829300">
    <property type="protein sequence ID" value="GPLIN_000829300"/>
    <property type="gene ID" value="GPLIN_000829300"/>
</dbReference>
<feature type="compositionally biased region" description="Polar residues" evidence="1">
    <location>
        <begin position="338"/>
        <end position="350"/>
    </location>
</feature>
<evidence type="ECO:0000313" key="3">
    <source>
        <dbReference type="WBParaSite" id="GPLIN_000829300"/>
    </source>
</evidence>
<reference evidence="2" key="1">
    <citation type="submission" date="2014-05" db="EMBL/GenBank/DDBJ databases">
        <title>The genome and life-stage specific transcriptomes of Globodera pallida elucidate key aspects of plant parasitism by a cyst nematode.</title>
        <authorList>
            <person name="Cotton J.A."/>
            <person name="Lilley C.J."/>
            <person name="Jones L.M."/>
            <person name="Kikuchi T."/>
            <person name="Reid A.J."/>
            <person name="Thorpe P."/>
            <person name="Tsai I.J."/>
            <person name="Beasley H."/>
            <person name="Blok V."/>
            <person name="Cock P.J.A."/>
            <person name="Van den Akker S.E."/>
            <person name="Holroyd N."/>
            <person name="Hunt M."/>
            <person name="Mantelin S."/>
            <person name="Naghra H."/>
            <person name="Pain A."/>
            <person name="Palomares-Rius J.E."/>
            <person name="Zarowiecki M."/>
            <person name="Berriman M."/>
            <person name="Jones J.T."/>
            <person name="Urwin P.E."/>
        </authorList>
    </citation>
    <scope>NUCLEOTIDE SEQUENCE [LARGE SCALE GENOMIC DNA]</scope>
    <source>
        <strain evidence="2">Lindley</strain>
    </source>
</reference>
<keyword evidence="2" id="KW-1185">Reference proteome</keyword>
<feature type="region of interest" description="Disordered" evidence="1">
    <location>
        <begin position="332"/>
        <end position="358"/>
    </location>
</feature>
<dbReference type="AlphaFoldDB" id="A0A183C5Z8"/>
<evidence type="ECO:0000256" key="1">
    <source>
        <dbReference type="SAM" id="MobiDB-lite"/>
    </source>
</evidence>
<feature type="compositionally biased region" description="Polar residues" evidence="1">
    <location>
        <begin position="105"/>
        <end position="118"/>
    </location>
</feature>
<proteinExistence type="predicted"/>
<name>A0A183C5Z8_GLOPA</name>
<organism evidence="2 3">
    <name type="scientific">Globodera pallida</name>
    <name type="common">Potato cyst nematode worm</name>
    <name type="synonym">Heterodera pallida</name>
    <dbReference type="NCBI Taxonomy" id="36090"/>
    <lineage>
        <taxon>Eukaryota</taxon>
        <taxon>Metazoa</taxon>
        <taxon>Ecdysozoa</taxon>
        <taxon>Nematoda</taxon>
        <taxon>Chromadorea</taxon>
        <taxon>Rhabditida</taxon>
        <taxon>Tylenchina</taxon>
        <taxon>Tylenchomorpha</taxon>
        <taxon>Tylenchoidea</taxon>
        <taxon>Heteroderidae</taxon>
        <taxon>Heteroderinae</taxon>
        <taxon>Globodera</taxon>
    </lineage>
</organism>